<dbReference type="Proteomes" id="UP001154265">
    <property type="component" value="Unassembled WGS sequence"/>
</dbReference>
<sequence length="232" mass="26038">MQLSPMTRYYIRRLLSERAQELGLLPVDASTEGDDKIFLDQLIKLESLATTKLTELDLIVRMHQALSRNGQTYNSYIANLEAKLFALMGLSMGFGDLQDPTLPLQDMSGPLDNSGSSSHLISLADVLEQYNQVSQLAKKYLGELIIANYWRCTRPHSSWFADFEVTGSGEIICQNPRSSKEIFLSLEQIQQMQDWLNGFVSQCGRILPQFKRQLEKASISVAVGMPSEALAK</sequence>
<keyword evidence="2" id="KW-1185">Reference proteome</keyword>
<evidence type="ECO:0000313" key="2">
    <source>
        <dbReference type="Proteomes" id="UP001154265"/>
    </source>
</evidence>
<comment type="caution">
    <text evidence="1">The sequence shown here is derived from an EMBL/GenBank/DDBJ whole genome shotgun (WGS) entry which is preliminary data.</text>
</comment>
<reference evidence="1" key="2">
    <citation type="submission" date="2022-01" db="EMBL/GenBank/DDBJ databases">
        <authorList>
            <person name="Zivanovic Y."/>
            <person name="Moreira D."/>
            <person name="Lopez-Garcia P."/>
        </authorList>
    </citation>
    <scope>NUCLEOTIDE SEQUENCE</scope>
    <source>
        <strain evidence="1">G9</strain>
    </source>
</reference>
<accession>A0ABT6EVB7</accession>
<reference evidence="1" key="1">
    <citation type="journal article" date="2022" name="Genome Biol. Evol.">
        <title>A New Gene Family Diagnostic for Intracellular Biomineralization of Amorphous Ca Carbonates by Cyanobacteria.</title>
        <authorList>
            <person name="Benzerara K."/>
            <person name="Duprat E."/>
            <person name="Bitard-Feildel T."/>
            <person name="Caumes G."/>
            <person name="Cassier-Chauvat C."/>
            <person name="Chauvat F."/>
            <person name="Dezi M."/>
            <person name="Diop S.I."/>
            <person name="Gaschignard G."/>
            <person name="Gorgen S."/>
            <person name="Gugger M."/>
            <person name="Lopez-Garcia P."/>
            <person name="Millet M."/>
            <person name="Skouri-Panet F."/>
            <person name="Moreira D."/>
            <person name="Callebaut I."/>
        </authorList>
    </citation>
    <scope>NUCLEOTIDE SEQUENCE</scope>
    <source>
        <strain evidence="1">G9</strain>
    </source>
</reference>
<dbReference type="EMBL" id="JAKKUT010000001">
    <property type="protein sequence ID" value="MDG2989738.1"/>
    <property type="molecule type" value="Genomic_DNA"/>
</dbReference>
<proteinExistence type="predicted"/>
<protein>
    <submittedName>
        <fullName evidence="1">Uncharacterized protein</fullName>
    </submittedName>
</protein>
<name>A0ABT6EVB7_9SYNE</name>
<gene>
    <name evidence="1" type="ORF">L3556_02130</name>
</gene>
<dbReference type="RefSeq" id="WP_277865653.1">
    <property type="nucleotide sequence ID" value="NZ_JAKKUT010000001.1"/>
</dbReference>
<organism evidence="1 2">
    <name type="scientific">Candidatus Synechococcus calcipolaris G9</name>
    <dbReference type="NCBI Taxonomy" id="1497997"/>
    <lineage>
        <taxon>Bacteria</taxon>
        <taxon>Bacillati</taxon>
        <taxon>Cyanobacteriota</taxon>
        <taxon>Cyanophyceae</taxon>
        <taxon>Synechococcales</taxon>
        <taxon>Synechococcaceae</taxon>
        <taxon>Synechococcus</taxon>
    </lineage>
</organism>
<evidence type="ECO:0000313" key="1">
    <source>
        <dbReference type="EMBL" id="MDG2989738.1"/>
    </source>
</evidence>